<dbReference type="Proteomes" id="UP000267448">
    <property type="component" value="Unassembled WGS sequence"/>
</dbReference>
<protein>
    <recommendedName>
        <fullName evidence="4">DUF2860 domain-containing protein</fullName>
    </recommendedName>
</protein>
<keyword evidence="1" id="KW-0812">Transmembrane</keyword>
<sequence>MTNILDWNMPSTPALSSIPINHGSNKFNYLYCIAITGFALLGSTSAYAVNEYEITRKEVETNWSGYINVGFTRNSYDSDTFSAYQAYNFSSRVSYKSDWGSLLLTLGGEKQTLHGKESSFYDPLLDYRTPFHVFSDTLFLRGSVGVYLPGNHYSKLDRLQYAPRVAGYLYWTPTGSMSFYLSPRYRYNAYQYKTAGQRVLIEHQFDTLADAQWQITDSLYFDVTGRYRMSKNYYGRRMDDQFTFAQELGWEFSSDWVVAIGHNNSGKFYDPEIGPSQGFEFYDKKSSTFYLSLTTYL</sequence>
<comment type="caution">
    <text evidence="2">The sequence shown here is derived from an EMBL/GenBank/DDBJ whole genome shotgun (WGS) entry which is preliminary data.</text>
</comment>
<name>A0A431WR62_9GAMM</name>
<evidence type="ECO:0000313" key="3">
    <source>
        <dbReference type="Proteomes" id="UP000267448"/>
    </source>
</evidence>
<keyword evidence="3" id="KW-1185">Reference proteome</keyword>
<accession>A0A431WR62</accession>
<evidence type="ECO:0008006" key="4">
    <source>
        <dbReference type="Google" id="ProtNLM"/>
    </source>
</evidence>
<gene>
    <name evidence="2" type="ORF">EKG38_15290</name>
</gene>
<feature type="transmembrane region" description="Helical" evidence="1">
    <location>
        <begin position="28"/>
        <end position="49"/>
    </location>
</feature>
<keyword evidence="1" id="KW-0472">Membrane</keyword>
<reference evidence="2 3" key="1">
    <citation type="submission" date="2018-12" db="EMBL/GenBank/DDBJ databases">
        <authorList>
            <person name="Yu L."/>
        </authorList>
    </citation>
    <scope>NUCLEOTIDE SEQUENCE [LARGE SCALE GENOMIC DNA]</scope>
    <source>
        <strain evidence="2 3">HAW-EB2</strain>
    </source>
</reference>
<keyword evidence="1" id="KW-1133">Transmembrane helix</keyword>
<dbReference type="OrthoDB" id="6258537at2"/>
<evidence type="ECO:0000313" key="2">
    <source>
        <dbReference type="EMBL" id="RTR37933.1"/>
    </source>
</evidence>
<dbReference type="AlphaFoldDB" id="A0A431WR62"/>
<proteinExistence type="predicted"/>
<organism evidence="2 3">
    <name type="scientific">Shewanella canadensis</name>
    <dbReference type="NCBI Taxonomy" id="271096"/>
    <lineage>
        <taxon>Bacteria</taxon>
        <taxon>Pseudomonadati</taxon>
        <taxon>Pseudomonadota</taxon>
        <taxon>Gammaproteobacteria</taxon>
        <taxon>Alteromonadales</taxon>
        <taxon>Shewanellaceae</taxon>
        <taxon>Shewanella</taxon>
    </lineage>
</organism>
<dbReference type="EMBL" id="RXNU01000008">
    <property type="protein sequence ID" value="RTR37933.1"/>
    <property type="molecule type" value="Genomic_DNA"/>
</dbReference>
<evidence type="ECO:0000256" key="1">
    <source>
        <dbReference type="SAM" id="Phobius"/>
    </source>
</evidence>